<evidence type="ECO:0000313" key="1">
    <source>
        <dbReference type="EMBL" id="GET32870.1"/>
    </source>
</evidence>
<protein>
    <recommendedName>
        <fullName evidence="3">DUF1848 domain-containing protein</fullName>
    </recommendedName>
</protein>
<name>A0A5M4AY92_9BACT</name>
<evidence type="ECO:0000313" key="2">
    <source>
        <dbReference type="Proteomes" id="UP000391834"/>
    </source>
</evidence>
<keyword evidence="2" id="KW-1185">Reference proteome</keyword>
<dbReference type="InterPro" id="IPR014998">
    <property type="entry name" value="DUF1848"/>
</dbReference>
<sequence length="321" mass="37096">MNWEKTTIQLSDGSEQKAVVPLIVSASRRTDIPANYVGWFKKRLEEGYVSWKNPYNQQVSYVSFAQVRLFVFWSKNPASFFSILPLLDERHLNYYFQFTLNDYETEGIEPFVPPLAKRIETFRKLSQMIGPEKVIWRFDPLLLTGELSLKKLMKRVEFIASQLRGYTRKLVFSFADISVYRKVERNLRNAQVDYQEFTPELMHEAAQMLEVIGKKNGLELRSCCEAIDLSQYGIRPNKCIDDDLIRQLFPDDQKLMAFVGSQDTLFPGKEDGRYLKIKDKSQRAACGCIASKDIGEYDTCPLGCVYCYANRIPGKTHPIGQ</sequence>
<reference evidence="1 2" key="1">
    <citation type="submission" date="2019-10" db="EMBL/GenBank/DDBJ databases">
        <title>Prolixibacter strains distinguished by the presence of nitrate reductase genes were adept at nitrate-dependent anaerobic corrosion of metallic iron and carbon steel.</title>
        <authorList>
            <person name="Iino T."/>
            <person name="Shono N."/>
            <person name="Ito K."/>
            <person name="Nakamura R."/>
            <person name="Sueoka K."/>
            <person name="Harayama S."/>
            <person name="Ohkuma M."/>
        </authorList>
    </citation>
    <scope>NUCLEOTIDE SEQUENCE [LARGE SCALE GENOMIC DNA]</scope>
    <source>
        <strain evidence="1 2">JCM 13498</strain>
    </source>
</reference>
<dbReference type="EMBL" id="BLAX01000001">
    <property type="protein sequence ID" value="GET32870.1"/>
    <property type="molecule type" value="Genomic_DNA"/>
</dbReference>
<gene>
    <name evidence="1" type="ORF">PbJCM13498_17330</name>
</gene>
<dbReference type="AlphaFoldDB" id="A0A5M4AY92"/>
<proteinExistence type="predicted"/>
<accession>A0A5M4AY92</accession>
<dbReference type="Proteomes" id="UP000391834">
    <property type="component" value="Unassembled WGS sequence"/>
</dbReference>
<dbReference type="OrthoDB" id="9771212at2"/>
<dbReference type="RefSeq" id="WP_025862741.1">
    <property type="nucleotide sequence ID" value="NZ_BLAX01000001.1"/>
</dbReference>
<organism evidence="1 2">
    <name type="scientific">Prolixibacter bellariivorans</name>
    <dbReference type="NCBI Taxonomy" id="314319"/>
    <lineage>
        <taxon>Bacteria</taxon>
        <taxon>Pseudomonadati</taxon>
        <taxon>Bacteroidota</taxon>
        <taxon>Bacteroidia</taxon>
        <taxon>Marinilabiliales</taxon>
        <taxon>Prolixibacteraceae</taxon>
        <taxon>Prolixibacter</taxon>
    </lineage>
</organism>
<comment type="caution">
    <text evidence="1">The sequence shown here is derived from an EMBL/GenBank/DDBJ whole genome shotgun (WGS) entry which is preliminary data.</text>
</comment>
<evidence type="ECO:0008006" key="3">
    <source>
        <dbReference type="Google" id="ProtNLM"/>
    </source>
</evidence>
<dbReference type="Pfam" id="PF08902">
    <property type="entry name" value="DUF1848"/>
    <property type="match status" value="1"/>
</dbReference>